<comment type="catalytic activity">
    <reaction evidence="7 8">
        <text>5-O-(1-carboxyvinyl)-3-phosphoshikimate = chorismate + phosphate</text>
        <dbReference type="Rhea" id="RHEA:21020"/>
        <dbReference type="ChEBI" id="CHEBI:29748"/>
        <dbReference type="ChEBI" id="CHEBI:43474"/>
        <dbReference type="ChEBI" id="CHEBI:57701"/>
        <dbReference type="EC" id="4.2.3.5"/>
    </reaction>
</comment>
<feature type="binding site" evidence="7">
    <location>
        <position position="76"/>
    </location>
    <ligand>
        <name>NADP(+)</name>
        <dbReference type="ChEBI" id="CHEBI:58349"/>
    </ligand>
</feature>
<gene>
    <name evidence="7" type="primary">aroC</name>
    <name evidence="9" type="ORF">SJ05684_c05050</name>
</gene>
<dbReference type="eggNOG" id="COG0082">
    <property type="taxonomic scope" value="Bacteria"/>
</dbReference>
<dbReference type="Gene3D" id="3.60.150.10">
    <property type="entry name" value="Chorismate synthase AroC"/>
    <property type="match status" value="1"/>
</dbReference>
<dbReference type="GO" id="GO:0009423">
    <property type="term" value="P:chorismate biosynthetic process"/>
    <property type="evidence" value="ECO:0007669"/>
    <property type="project" value="UniProtKB-UniRule"/>
</dbReference>
<dbReference type="NCBIfam" id="NF003793">
    <property type="entry name" value="PRK05382.1"/>
    <property type="match status" value="1"/>
</dbReference>
<dbReference type="Pfam" id="PF01264">
    <property type="entry name" value="Chorismate_synt"/>
    <property type="match status" value="1"/>
</dbReference>
<comment type="cofactor">
    <cofactor evidence="7 8">
        <name>FMNH2</name>
        <dbReference type="ChEBI" id="CHEBI:57618"/>
    </cofactor>
    <text evidence="7 8">Reduced FMN (FMNH(2)).</text>
</comment>
<sequence length="387" mass="41508">MVFKSGMEAIPVLLSLNIPVAVMSHNTFGHLFRVTTWGESHGPALGCVVDGCPPGLRFTLAEIQAWLDKRKPGQSRFVTQRREDDLVKVLSGVMLDGDGETMISTGTPISMLIENTDQRSKDYSEIAKRYRPGHADYTYDVKYGIRDYRGGGRSSARETAARVAAGAIARKVVPGLVVRGALVQIGKHRIDRANWDWTEVNNNPFFSPDPAIVPVWEDYLDGIRKAGSSIGAVVEVIAEGVPAGIGAPIYGKLDQDIASNLMSINAVKGVEIGNGFAAAEISGEENADEMRIGPGGEPVFLSNSAGGILGGISTGQPVVARFAIKPTSSILTERRSIDSDGNEVDVRTKGRHDPCVGIRAVPIGEAMLACTIADHYLRDRGQTGRLK</sequence>
<dbReference type="PANTHER" id="PTHR21085">
    <property type="entry name" value="CHORISMATE SYNTHASE"/>
    <property type="match status" value="1"/>
</dbReference>
<reference evidence="9 10" key="1">
    <citation type="submission" date="2017-08" db="EMBL/GenBank/DDBJ databases">
        <title>Multipartite genome sequences of Sinorhizobium species nodulating soybeans.</title>
        <authorList>
            <person name="Tian C.F."/>
        </authorList>
    </citation>
    <scope>NUCLEOTIDE SEQUENCE [LARGE SCALE GENOMIC DNA]</scope>
    <source>
        <strain evidence="9 10">CCBAU 05684</strain>
    </source>
</reference>
<evidence type="ECO:0000313" key="9">
    <source>
        <dbReference type="EMBL" id="ASY61971.1"/>
    </source>
</evidence>
<dbReference type="EC" id="4.2.3.5" evidence="3 7"/>
<dbReference type="EMBL" id="CP023067">
    <property type="protein sequence ID" value="ASY61971.1"/>
    <property type="molecule type" value="Genomic_DNA"/>
</dbReference>
<dbReference type="Proteomes" id="UP000217211">
    <property type="component" value="Chromosome"/>
</dbReference>
<dbReference type="InterPro" id="IPR000453">
    <property type="entry name" value="Chorismate_synth"/>
</dbReference>
<evidence type="ECO:0000256" key="2">
    <source>
        <dbReference type="ARBA" id="ARBA00008014"/>
    </source>
</evidence>
<keyword evidence="7" id="KW-0521">NADP</keyword>
<evidence type="ECO:0000256" key="6">
    <source>
        <dbReference type="ARBA" id="ARBA00023239"/>
    </source>
</evidence>
<comment type="similarity">
    <text evidence="2 7 8">Belongs to the chorismate synthase family.</text>
</comment>
<feature type="binding site" evidence="7">
    <location>
        <begin position="325"/>
        <end position="329"/>
    </location>
    <ligand>
        <name>FMN</name>
        <dbReference type="ChEBI" id="CHEBI:58210"/>
    </ligand>
</feature>
<keyword evidence="6 7" id="KW-0456">Lyase</keyword>
<protein>
    <recommendedName>
        <fullName evidence="3 7">Chorismate synthase</fullName>
        <shortName evidence="7">CS</shortName>
        <ecNumber evidence="3 7">4.2.3.5</ecNumber>
    </recommendedName>
    <alternativeName>
        <fullName evidence="7">5-enolpyruvylshikimate-3-phosphate phospholyase</fullName>
    </alternativeName>
</protein>
<dbReference type="AlphaFoldDB" id="A0A249P7S2"/>
<comment type="function">
    <text evidence="7">Catalyzes the anti-1,4-elimination of the C-3 phosphate and the C-6 proR hydrogen from 5-enolpyruvylshikimate-3-phosphate (EPSP) to yield chorismate, which is the branch point compound that serves as the starting substrate for the three terminal pathways of aromatic amino acid biosynthesis. This reaction introduces a second double bond into the aromatic ring system.</text>
</comment>
<dbReference type="GO" id="GO:0009073">
    <property type="term" value="P:aromatic amino acid family biosynthetic process"/>
    <property type="evidence" value="ECO:0007669"/>
    <property type="project" value="UniProtKB-KW"/>
</dbReference>
<dbReference type="STRING" id="716928.GCA_000261485_00911"/>
<comment type="subunit">
    <text evidence="7">Homotetramer.</text>
</comment>
<dbReference type="GO" id="GO:0005829">
    <property type="term" value="C:cytosol"/>
    <property type="evidence" value="ECO:0007669"/>
    <property type="project" value="TreeGrafter"/>
</dbReference>
<dbReference type="PANTHER" id="PTHR21085:SF0">
    <property type="entry name" value="CHORISMATE SYNTHASE"/>
    <property type="match status" value="1"/>
</dbReference>
<comment type="pathway">
    <text evidence="1 7 8">Metabolic intermediate biosynthesis; chorismate biosynthesis; chorismate from D-erythrose 4-phosphate and phosphoenolpyruvate: step 7/7.</text>
</comment>
<dbReference type="KEGG" id="esj:SJ05684_c05050"/>
<dbReference type="PROSITE" id="PS00789">
    <property type="entry name" value="CHORISMATE_SYNTHASE_3"/>
    <property type="match status" value="1"/>
</dbReference>
<feature type="binding site" evidence="7">
    <location>
        <begin position="265"/>
        <end position="266"/>
    </location>
    <ligand>
        <name>FMN</name>
        <dbReference type="ChEBI" id="CHEBI:58210"/>
    </ligand>
</feature>
<dbReference type="PIRSF" id="PIRSF001456">
    <property type="entry name" value="Chorismate_synth"/>
    <property type="match status" value="1"/>
</dbReference>
<keyword evidence="10" id="KW-1185">Reference proteome</keyword>
<keyword evidence="7" id="KW-0285">Flavoprotein</keyword>
<feature type="binding site" evidence="7">
    <location>
        <begin position="153"/>
        <end position="155"/>
    </location>
    <ligand>
        <name>FMN</name>
        <dbReference type="ChEBI" id="CHEBI:58210"/>
    </ligand>
</feature>
<dbReference type="GO" id="GO:0008652">
    <property type="term" value="P:amino acid biosynthetic process"/>
    <property type="evidence" value="ECO:0007669"/>
    <property type="project" value="UniProtKB-KW"/>
</dbReference>
<dbReference type="CDD" id="cd07304">
    <property type="entry name" value="Chorismate_synthase"/>
    <property type="match status" value="1"/>
</dbReference>
<keyword evidence="5 7" id="KW-0057">Aromatic amino acid biosynthesis</keyword>
<name>A0A249P7S2_9HYPH</name>
<dbReference type="InterPro" id="IPR035904">
    <property type="entry name" value="Chorismate_synth_AroC_sf"/>
</dbReference>
<dbReference type="SUPFAM" id="SSF103263">
    <property type="entry name" value="Chorismate synthase, AroC"/>
    <property type="match status" value="1"/>
</dbReference>
<dbReference type="PROSITE" id="PS00787">
    <property type="entry name" value="CHORISMATE_SYNTHASE_1"/>
    <property type="match status" value="1"/>
</dbReference>
<evidence type="ECO:0000256" key="4">
    <source>
        <dbReference type="ARBA" id="ARBA00022605"/>
    </source>
</evidence>
<dbReference type="UniPathway" id="UPA00053">
    <property type="reaction ID" value="UER00090"/>
</dbReference>
<evidence type="ECO:0000256" key="3">
    <source>
        <dbReference type="ARBA" id="ARBA00013036"/>
    </source>
</evidence>
<keyword evidence="7" id="KW-0288">FMN</keyword>
<accession>A0A249P7S2</accession>
<feature type="binding site" evidence="7">
    <location>
        <position position="351"/>
    </location>
    <ligand>
        <name>FMN</name>
        <dbReference type="ChEBI" id="CHEBI:58210"/>
    </ligand>
</feature>
<feature type="binding site" evidence="7">
    <location>
        <position position="70"/>
    </location>
    <ligand>
        <name>NADP(+)</name>
        <dbReference type="ChEBI" id="CHEBI:58349"/>
    </ligand>
</feature>
<evidence type="ECO:0000256" key="8">
    <source>
        <dbReference type="RuleBase" id="RU000605"/>
    </source>
</evidence>
<dbReference type="PROSITE" id="PS00788">
    <property type="entry name" value="CHORISMATE_SYNTHASE_2"/>
    <property type="match status" value="1"/>
</dbReference>
<dbReference type="GO" id="GO:0010181">
    <property type="term" value="F:FMN binding"/>
    <property type="evidence" value="ECO:0007669"/>
    <property type="project" value="TreeGrafter"/>
</dbReference>
<dbReference type="NCBIfam" id="TIGR00033">
    <property type="entry name" value="aroC"/>
    <property type="match status" value="1"/>
</dbReference>
<keyword evidence="4 7" id="KW-0028">Amino-acid biosynthesis</keyword>
<feature type="binding site" evidence="7">
    <location>
        <position position="310"/>
    </location>
    <ligand>
        <name>FMN</name>
        <dbReference type="ChEBI" id="CHEBI:58210"/>
    </ligand>
</feature>
<dbReference type="GO" id="GO:0004107">
    <property type="term" value="F:chorismate synthase activity"/>
    <property type="evidence" value="ECO:0007669"/>
    <property type="project" value="UniProtKB-UniRule"/>
</dbReference>
<evidence type="ECO:0000256" key="7">
    <source>
        <dbReference type="HAMAP-Rule" id="MF_00300"/>
    </source>
</evidence>
<evidence type="ECO:0000256" key="1">
    <source>
        <dbReference type="ARBA" id="ARBA00005044"/>
    </source>
</evidence>
<evidence type="ECO:0000256" key="5">
    <source>
        <dbReference type="ARBA" id="ARBA00023141"/>
    </source>
</evidence>
<keyword evidence="7" id="KW-0274">FAD</keyword>
<proteinExistence type="inferred from homology"/>
<dbReference type="InterPro" id="IPR020541">
    <property type="entry name" value="Chorismate_synthase_CS"/>
</dbReference>
<organism evidence="9 10">
    <name type="scientific">Sinorhizobium sojae CCBAU 05684</name>
    <dbReference type="NCBI Taxonomy" id="716928"/>
    <lineage>
        <taxon>Bacteria</taxon>
        <taxon>Pseudomonadati</taxon>
        <taxon>Pseudomonadota</taxon>
        <taxon>Alphaproteobacteria</taxon>
        <taxon>Hyphomicrobiales</taxon>
        <taxon>Rhizobiaceae</taxon>
        <taxon>Sinorhizobium/Ensifer group</taxon>
        <taxon>Sinorhizobium</taxon>
    </lineage>
</organism>
<dbReference type="HAMAP" id="MF_00300">
    <property type="entry name" value="Chorismate_synth"/>
    <property type="match status" value="1"/>
</dbReference>
<evidence type="ECO:0000313" key="10">
    <source>
        <dbReference type="Proteomes" id="UP000217211"/>
    </source>
</evidence>